<reference evidence="2 3" key="1">
    <citation type="submission" date="2019-05" db="EMBL/GenBank/DDBJ databases">
        <title>Another draft genome of Portunus trituberculatus and its Hox gene families provides insights of decapod evolution.</title>
        <authorList>
            <person name="Jeong J.-H."/>
            <person name="Song I."/>
            <person name="Kim S."/>
            <person name="Choi T."/>
            <person name="Kim D."/>
            <person name="Ryu S."/>
            <person name="Kim W."/>
        </authorList>
    </citation>
    <scope>NUCLEOTIDE SEQUENCE [LARGE SCALE GENOMIC DNA]</scope>
    <source>
        <tissue evidence="2">Muscle</tissue>
    </source>
</reference>
<dbReference type="EMBL" id="VSRR010002127">
    <property type="protein sequence ID" value="MPC29741.1"/>
    <property type="molecule type" value="Genomic_DNA"/>
</dbReference>
<keyword evidence="3" id="KW-1185">Reference proteome</keyword>
<evidence type="ECO:0000256" key="1">
    <source>
        <dbReference type="SAM" id="MobiDB-lite"/>
    </source>
</evidence>
<dbReference type="AlphaFoldDB" id="A0A5B7E6V9"/>
<accession>A0A5B7E6V9</accession>
<evidence type="ECO:0000313" key="2">
    <source>
        <dbReference type="EMBL" id="MPC29741.1"/>
    </source>
</evidence>
<sequence length="66" mass="6902">MGFGEDSLWTQVTPGSGKRSDAHVPDDGRQAAAPLTRPTPAAPLTRVRIWGPFLTAAAQTSAAWVG</sequence>
<feature type="compositionally biased region" description="Low complexity" evidence="1">
    <location>
        <begin position="31"/>
        <end position="41"/>
    </location>
</feature>
<feature type="region of interest" description="Disordered" evidence="1">
    <location>
        <begin position="1"/>
        <end position="41"/>
    </location>
</feature>
<feature type="compositionally biased region" description="Basic and acidic residues" evidence="1">
    <location>
        <begin position="18"/>
        <end position="29"/>
    </location>
</feature>
<comment type="caution">
    <text evidence="2">The sequence shown here is derived from an EMBL/GenBank/DDBJ whole genome shotgun (WGS) entry which is preliminary data.</text>
</comment>
<name>A0A5B7E6V9_PORTR</name>
<dbReference type="Proteomes" id="UP000324222">
    <property type="component" value="Unassembled WGS sequence"/>
</dbReference>
<gene>
    <name evidence="2" type="ORF">E2C01_022990</name>
</gene>
<protein>
    <submittedName>
        <fullName evidence="2">Uncharacterized protein</fullName>
    </submittedName>
</protein>
<proteinExistence type="predicted"/>
<evidence type="ECO:0000313" key="3">
    <source>
        <dbReference type="Proteomes" id="UP000324222"/>
    </source>
</evidence>
<organism evidence="2 3">
    <name type="scientific">Portunus trituberculatus</name>
    <name type="common">Swimming crab</name>
    <name type="synonym">Neptunus trituberculatus</name>
    <dbReference type="NCBI Taxonomy" id="210409"/>
    <lineage>
        <taxon>Eukaryota</taxon>
        <taxon>Metazoa</taxon>
        <taxon>Ecdysozoa</taxon>
        <taxon>Arthropoda</taxon>
        <taxon>Crustacea</taxon>
        <taxon>Multicrustacea</taxon>
        <taxon>Malacostraca</taxon>
        <taxon>Eumalacostraca</taxon>
        <taxon>Eucarida</taxon>
        <taxon>Decapoda</taxon>
        <taxon>Pleocyemata</taxon>
        <taxon>Brachyura</taxon>
        <taxon>Eubrachyura</taxon>
        <taxon>Portunoidea</taxon>
        <taxon>Portunidae</taxon>
        <taxon>Portuninae</taxon>
        <taxon>Portunus</taxon>
    </lineage>
</organism>